<dbReference type="STRING" id="257708.RGI145_07960"/>
<organism evidence="2 4">
    <name type="scientific">Roseomonas gilardii</name>
    <dbReference type="NCBI Taxonomy" id="257708"/>
    <lineage>
        <taxon>Bacteria</taxon>
        <taxon>Pseudomonadati</taxon>
        <taxon>Pseudomonadota</taxon>
        <taxon>Alphaproteobacteria</taxon>
        <taxon>Acetobacterales</taxon>
        <taxon>Roseomonadaceae</taxon>
        <taxon>Roseomonas</taxon>
    </lineage>
</organism>
<keyword evidence="5" id="KW-1185">Reference proteome</keyword>
<reference evidence="2 4" key="1">
    <citation type="submission" date="2016-05" db="EMBL/GenBank/DDBJ databases">
        <title>Complete Genome and Methylome Analysis of Psychrotrophic Bacterial Isolates from Antarctic Lake Untersee.</title>
        <authorList>
            <person name="Fomenkov A."/>
            <person name="Akimov V.N."/>
            <person name="Vasilyeva L.V."/>
            <person name="Andersen D."/>
            <person name="Vincze T."/>
            <person name="Roberts R.J."/>
        </authorList>
    </citation>
    <scope>NUCLEOTIDE SEQUENCE [LARGE SCALE GENOMIC DNA]</scope>
    <source>
        <strain evidence="2 4">U14-5</strain>
    </source>
</reference>
<accession>A0A1L7AE08</accession>
<evidence type="ECO:0000313" key="3">
    <source>
        <dbReference type="EMBL" id="MDT8331309.1"/>
    </source>
</evidence>
<dbReference type="Proteomes" id="UP001258945">
    <property type="component" value="Unassembled WGS sequence"/>
</dbReference>
<protein>
    <submittedName>
        <fullName evidence="2">Uncharacterized protein</fullName>
    </submittedName>
</protein>
<evidence type="ECO:0000256" key="1">
    <source>
        <dbReference type="SAM" id="Coils"/>
    </source>
</evidence>
<reference evidence="3 5" key="2">
    <citation type="journal article" date="2019" name="Microb. Pathog.">
        <title>Comparison of VITEK 2, MALDI-TOF MS, 16S rRNA gene sequencing, and whole-genome sequencing for identification of Roseomonas mucosa.</title>
        <authorList>
            <person name="Rudolph W.W."/>
            <person name="Gunzer F."/>
            <person name="Trauth M."/>
            <person name="Bunk B."/>
            <person name="Bigge R."/>
            <person name="Schrottner P."/>
        </authorList>
    </citation>
    <scope>NUCLEOTIDE SEQUENCE [LARGE SCALE GENOMIC DNA]</scope>
    <source>
        <strain evidence="3 5">DSM 103800</strain>
    </source>
</reference>
<dbReference type="Proteomes" id="UP000185494">
    <property type="component" value="Chromosome 1"/>
</dbReference>
<dbReference type="EMBL" id="CP015583">
    <property type="protein sequence ID" value="APT57037.1"/>
    <property type="molecule type" value="Genomic_DNA"/>
</dbReference>
<feature type="coiled-coil region" evidence="1">
    <location>
        <begin position="11"/>
        <end position="38"/>
    </location>
</feature>
<sequence length="62" mass="7175">MRAFEGQFSDNKPIQRNREEKRRLLRELEETLAGMKAHASPSLRESLRSRIQALKAELAPRG</sequence>
<evidence type="ECO:0000313" key="2">
    <source>
        <dbReference type="EMBL" id="APT57037.1"/>
    </source>
</evidence>
<dbReference type="AlphaFoldDB" id="A0A1L7AE08"/>
<keyword evidence="1" id="KW-0175">Coiled coil</keyword>
<evidence type="ECO:0000313" key="4">
    <source>
        <dbReference type="Proteomes" id="UP000185494"/>
    </source>
</evidence>
<dbReference type="RefSeq" id="WP_027280915.1">
    <property type="nucleotide sequence ID" value="NZ_CP015583.1"/>
</dbReference>
<reference evidence="3" key="3">
    <citation type="submission" date="2023-09" db="EMBL/GenBank/DDBJ databases">
        <authorList>
            <person name="Schober I."/>
            <person name="Bunk B."/>
        </authorList>
    </citation>
    <scope>NUCLEOTIDE SEQUENCE</scope>
    <source>
        <strain evidence="3">DSM 103800</strain>
    </source>
</reference>
<gene>
    <name evidence="2" type="ORF">RGI145_07960</name>
    <name evidence="3" type="ORF">RQ831_09605</name>
</gene>
<dbReference type="KEGG" id="rgi:RGI145_07960"/>
<proteinExistence type="predicted"/>
<evidence type="ECO:0000313" key="5">
    <source>
        <dbReference type="Proteomes" id="UP001258945"/>
    </source>
</evidence>
<name>A0A1L7AE08_9PROT</name>
<dbReference type="EMBL" id="JAVVDO010000012">
    <property type="protein sequence ID" value="MDT8331309.1"/>
    <property type="molecule type" value="Genomic_DNA"/>
</dbReference>